<dbReference type="InterPro" id="IPR011701">
    <property type="entry name" value="MFS"/>
</dbReference>
<dbReference type="Gene3D" id="1.20.1250.20">
    <property type="entry name" value="MFS general substrate transporter like domains"/>
    <property type="match status" value="1"/>
</dbReference>
<evidence type="ECO:0000256" key="2">
    <source>
        <dbReference type="ARBA" id="ARBA00022692"/>
    </source>
</evidence>
<evidence type="ECO:0000259" key="8">
    <source>
        <dbReference type="PROSITE" id="PS50850"/>
    </source>
</evidence>
<feature type="transmembrane region" description="Helical" evidence="6">
    <location>
        <begin position="90"/>
        <end position="111"/>
    </location>
</feature>
<dbReference type="CDD" id="cd17502">
    <property type="entry name" value="MFS_Azr1_MDR_like"/>
    <property type="match status" value="1"/>
</dbReference>
<feature type="transmembrane region" description="Helical" evidence="6">
    <location>
        <begin position="328"/>
        <end position="350"/>
    </location>
</feature>
<feature type="domain" description="Major facilitator superfamily (MFS) profile" evidence="8">
    <location>
        <begin position="1"/>
        <end position="486"/>
    </location>
</feature>
<dbReference type="GO" id="GO:0005886">
    <property type="term" value="C:plasma membrane"/>
    <property type="evidence" value="ECO:0007669"/>
    <property type="project" value="TreeGrafter"/>
</dbReference>
<evidence type="ECO:0000313" key="10">
    <source>
        <dbReference type="Proteomes" id="UP000799441"/>
    </source>
</evidence>
<feature type="transmembrane region" description="Helical" evidence="6">
    <location>
        <begin position="390"/>
        <end position="409"/>
    </location>
</feature>
<dbReference type="FunFam" id="1.20.1250.20:FF:000196">
    <property type="entry name" value="MFS toxin efflux pump (AflT)"/>
    <property type="match status" value="1"/>
</dbReference>
<feature type="transmembrane region" description="Helical" evidence="6">
    <location>
        <begin position="225"/>
        <end position="242"/>
    </location>
</feature>
<evidence type="ECO:0000256" key="7">
    <source>
        <dbReference type="SAM" id="SignalP"/>
    </source>
</evidence>
<accession>A0A9P4QI16</accession>
<name>A0A9P4QI16_9PEZI</name>
<feature type="transmembrane region" description="Helical" evidence="6">
    <location>
        <begin position="64"/>
        <end position="84"/>
    </location>
</feature>
<proteinExistence type="predicted"/>
<keyword evidence="7" id="KW-0732">Signal</keyword>
<feature type="transmembrane region" description="Helical" evidence="6">
    <location>
        <begin position="464"/>
        <end position="484"/>
    </location>
</feature>
<organism evidence="9 10">
    <name type="scientific">Polychaeton citri CBS 116435</name>
    <dbReference type="NCBI Taxonomy" id="1314669"/>
    <lineage>
        <taxon>Eukaryota</taxon>
        <taxon>Fungi</taxon>
        <taxon>Dikarya</taxon>
        <taxon>Ascomycota</taxon>
        <taxon>Pezizomycotina</taxon>
        <taxon>Dothideomycetes</taxon>
        <taxon>Dothideomycetidae</taxon>
        <taxon>Capnodiales</taxon>
        <taxon>Capnodiaceae</taxon>
        <taxon>Polychaeton</taxon>
    </lineage>
</organism>
<comment type="caution">
    <text evidence="9">The sequence shown here is derived from an EMBL/GenBank/DDBJ whole genome shotgun (WGS) entry which is preliminary data.</text>
</comment>
<protein>
    <submittedName>
        <fullName evidence="9">MFS general substrate transporter</fullName>
    </submittedName>
</protein>
<evidence type="ECO:0000256" key="4">
    <source>
        <dbReference type="ARBA" id="ARBA00023136"/>
    </source>
</evidence>
<keyword evidence="4 6" id="KW-0472">Membrane</keyword>
<dbReference type="InterPro" id="IPR036259">
    <property type="entry name" value="MFS_trans_sf"/>
</dbReference>
<evidence type="ECO:0000256" key="3">
    <source>
        <dbReference type="ARBA" id="ARBA00022989"/>
    </source>
</evidence>
<feature type="transmembrane region" description="Helical" evidence="6">
    <location>
        <begin position="153"/>
        <end position="173"/>
    </location>
</feature>
<dbReference type="InterPro" id="IPR020846">
    <property type="entry name" value="MFS_dom"/>
</dbReference>
<keyword evidence="2 6" id="KW-0812">Transmembrane</keyword>
<feature type="signal peptide" evidence="7">
    <location>
        <begin position="1"/>
        <end position="19"/>
    </location>
</feature>
<evidence type="ECO:0000256" key="1">
    <source>
        <dbReference type="ARBA" id="ARBA00004141"/>
    </source>
</evidence>
<evidence type="ECO:0000256" key="5">
    <source>
        <dbReference type="SAM" id="MobiDB-lite"/>
    </source>
</evidence>
<dbReference type="Pfam" id="PF07690">
    <property type="entry name" value="MFS_1"/>
    <property type="match status" value="1"/>
</dbReference>
<gene>
    <name evidence="9" type="ORF">K431DRAFT_281224</name>
</gene>
<keyword evidence="10" id="KW-1185">Reference proteome</keyword>
<reference evidence="9" key="1">
    <citation type="journal article" date="2020" name="Stud. Mycol.">
        <title>101 Dothideomycetes genomes: a test case for predicting lifestyles and emergence of pathogens.</title>
        <authorList>
            <person name="Haridas S."/>
            <person name="Albert R."/>
            <person name="Binder M."/>
            <person name="Bloem J."/>
            <person name="Labutti K."/>
            <person name="Salamov A."/>
            <person name="Andreopoulos B."/>
            <person name="Baker S."/>
            <person name="Barry K."/>
            <person name="Bills G."/>
            <person name="Bluhm B."/>
            <person name="Cannon C."/>
            <person name="Castanera R."/>
            <person name="Culley D."/>
            <person name="Daum C."/>
            <person name="Ezra D."/>
            <person name="Gonzalez J."/>
            <person name="Henrissat B."/>
            <person name="Kuo A."/>
            <person name="Liang C."/>
            <person name="Lipzen A."/>
            <person name="Lutzoni F."/>
            <person name="Magnuson J."/>
            <person name="Mondo S."/>
            <person name="Nolan M."/>
            <person name="Ohm R."/>
            <person name="Pangilinan J."/>
            <person name="Park H.-J."/>
            <person name="Ramirez L."/>
            <person name="Alfaro M."/>
            <person name="Sun H."/>
            <person name="Tritt A."/>
            <person name="Yoshinaga Y."/>
            <person name="Zwiers L.-H."/>
            <person name="Turgeon B."/>
            <person name="Goodwin S."/>
            <person name="Spatafora J."/>
            <person name="Crous P."/>
            <person name="Grigoriev I."/>
        </authorList>
    </citation>
    <scope>NUCLEOTIDE SEQUENCE</scope>
    <source>
        <strain evidence="9">CBS 116435</strain>
    </source>
</reference>
<feature type="transmembrane region" description="Helical" evidence="6">
    <location>
        <begin position="262"/>
        <end position="283"/>
    </location>
</feature>
<dbReference type="AlphaFoldDB" id="A0A9P4QI16"/>
<feature type="transmembrane region" description="Helical" evidence="6">
    <location>
        <begin position="123"/>
        <end position="141"/>
    </location>
</feature>
<keyword evidence="3 6" id="KW-1133">Transmembrane helix</keyword>
<feature type="region of interest" description="Disordered" evidence="5">
    <location>
        <begin position="490"/>
        <end position="512"/>
    </location>
</feature>
<feature type="transmembrane region" description="Helical" evidence="6">
    <location>
        <begin position="194"/>
        <end position="213"/>
    </location>
</feature>
<sequence>MSALMCAMFLVALDRTIIATAIPKMTDEFHSIDDIAWYGSAFMLTSCSFQLLMGKIYTYYTMKWVFLVNILIFEVGSAICGAAPSSDVFIVGRALAGLGSAGIQNGAIILITATVPLAKRPKWMGLMGAVFGVASIVGPLLGGAFTSNVSWRWCFYINLPIGAVAAAAIIFMLKPMPPRNPDKPLKEQFLSLDPVGTILLIPCIVCLLLALQWGGSTYAWSDGRVVALLVVFGVLAIAWVLVQVFMQSTATVKASVIRNRSIIAAFWFIFCLAAAMMVVIYYVPIWFQVIKGVSAVKSGIDTIPAVLSLVVGAIGSGQIIGRTGYYTPFAMASAVIMPIGAGLISTWGVHTQSGMWIGYQIIFGIGMGLGMQQGALAAQAVLRGPDVPMGVSLMFFGQMLGGAVFLSVGQNLLNHKLVSGLTGLTGMSAQQIIGTGATQIRDVVSSDQLAQVLVIYNNALRTTFFLAAALGAAAAIGAFSLEWVNLKTIKQRGPGGPPPAQQPGAEKAAEQV</sequence>
<dbReference type="PROSITE" id="PS50850">
    <property type="entry name" value="MFS"/>
    <property type="match status" value="1"/>
</dbReference>
<dbReference type="PANTHER" id="PTHR23501">
    <property type="entry name" value="MAJOR FACILITATOR SUPERFAMILY"/>
    <property type="match status" value="1"/>
</dbReference>
<dbReference type="OrthoDB" id="10021397at2759"/>
<dbReference type="EMBL" id="MU003768">
    <property type="protein sequence ID" value="KAF2725269.1"/>
    <property type="molecule type" value="Genomic_DNA"/>
</dbReference>
<dbReference type="SUPFAM" id="SSF103473">
    <property type="entry name" value="MFS general substrate transporter"/>
    <property type="match status" value="1"/>
</dbReference>
<feature type="transmembrane region" description="Helical" evidence="6">
    <location>
        <begin position="35"/>
        <end position="52"/>
    </location>
</feature>
<evidence type="ECO:0000256" key="6">
    <source>
        <dbReference type="SAM" id="Phobius"/>
    </source>
</evidence>
<feature type="chain" id="PRO_5040172767" evidence="7">
    <location>
        <begin position="20"/>
        <end position="512"/>
    </location>
</feature>
<feature type="transmembrane region" description="Helical" evidence="6">
    <location>
        <begin position="303"/>
        <end position="321"/>
    </location>
</feature>
<dbReference type="PANTHER" id="PTHR23501:SF201">
    <property type="entry name" value="MFS AFLATOXIN EFFLUX PUMP"/>
    <property type="match status" value="1"/>
</dbReference>
<dbReference type="FunFam" id="1.20.1720.10:FF:000012">
    <property type="entry name" value="MFS toxin efflux pump (AflT)"/>
    <property type="match status" value="1"/>
</dbReference>
<comment type="subcellular location">
    <subcellularLocation>
        <location evidence="1">Membrane</location>
        <topology evidence="1">Multi-pass membrane protein</topology>
    </subcellularLocation>
</comment>
<evidence type="ECO:0000313" key="9">
    <source>
        <dbReference type="EMBL" id="KAF2725269.1"/>
    </source>
</evidence>
<dbReference type="GO" id="GO:0022857">
    <property type="term" value="F:transmembrane transporter activity"/>
    <property type="evidence" value="ECO:0007669"/>
    <property type="project" value="InterPro"/>
</dbReference>
<dbReference type="Proteomes" id="UP000799441">
    <property type="component" value="Unassembled WGS sequence"/>
</dbReference>
<feature type="transmembrane region" description="Helical" evidence="6">
    <location>
        <begin position="356"/>
        <end position="378"/>
    </location>
</feature>